<comment type="caution">
    <text evidence="2">The sequence shown here is derived from an EMBL/GenBank/DDBJ whole genome shotgun (WGS) entry which is preliminary data.</text>
</comment>
<reference evidence="2 3" key="1">
    <citation type="journal article" date="2019" name="Commun. Biol.">
        <title>The bagworm genome reveals a unique fibroin gene that provides high tensile strength.</title>
        <authorList>
            <person name="Kono N."/>
            <person name="Nakamura H."/>
            <person name="Ohtoshi R."/>
            <person name="Tomita M."/>
            <person name="Numata K."/>
            <person name="Arakawa K."/>
        </authorList>
    </citation>
    <scope>NUCLEOTIDE SEQUENCE [LARGE SCALE GENOMIC DNA]</scope>
</reference>
<accession>A0A4C1YSA3</accession>
<proteinExistence type="predicted"/>
<feature type="compositionally biased region" description="Polar residues" evidence="1">
    <location>
        <begin position="112"/>
        <end position="128"/>
    </location>
</feature>
<gene>
    <name evidence="2" type="ORF">EVAR_63020_1</name>
</gene>
<sequence length="259" mass="28516">MRAEPQEKARVGSATVTSLLKDGDGERGAGEEGTEGRGAKELLNFFFFWAPFEWNFPCTGETKGRGNRSIRFVSYGGCYAATQLRRQEAPRATPALSNKTLRSVDGGGARSSVHSIRNQRVTDSFPGNGSLSLYHRSAPLPLRSPRLAPGLRVRTKRCQPLSRPDTQLRSVQKINPIQSTNIKSAAEEGTPRAFSSPPPHARPLNNNVLISLRGIKSPRAFCAVFCRAPVETTVRYVYVEKRFSVNLIDTFPDNSALQL</sequence>
<feature type="compositionally biased region" description="Basic and acidic residues" evidence="1">
    <location>
        <begin position="1"/>
        <end position="10"/>
    </location>
</feature>
<evidence type="ECO:0000313" key="3">
    <source>
        <dbReference type="Proteomes" id="UP000299102"/>
    </source>
</evidence>
<name>A0A4C1YSA3_EUMVA</name>
<organism evidence="2 3">
    <name type="scientific">Eumeta variegata</name>
    <name type="common">Bagworm moth</name>
    <name type="synonym">Eumeta japonica</name>
    <dbReference type="NCBI Taxonomy" id="151549"/>
    <lineage>
        <taxon>Eukaryota</taxon>
        <taxon>Metazoa</taxon>
        <taxon>Ecdysozoa</taxon>
        <taxon>Arthropoda</taxon>
        <taxon>Hexapoda</taxon>
        <taxon>Insecta</taxon>
        <taxon>Pterygota</taxon>
        <taxon>Neoptera</taxon>
        <taxon>Endopterygota</taxon>
        <taxon>Lepidoptera</taxon>
        <taxon>Glossata</taxon>
        <taxon>Ditrysia</taxon>
        <taxon>Tineoidea</taxon>
        <taxon>Psychidae</taxon>
        <taxon>Oiketicinae</taxon>
        <taxon>Eumeta</taxon>
    </lineage>
</organism>
<feature type="region of interest" description="Disordered" evidence="1">
    <location>
        <begin position="89"/>
        <end position="128"/>
    </location>
</feature>
<dbReference type="EMBL" id="BGZK01001396">
    <property type="protein sequence ID" value="GBP79018.1"/>
    <property type="molecule type" value="Genomic_DNA"/>
</dbReference>
<feature type="region of interest" description="Disordered" evidence="1">
    <location>
        <begin position="1"/>
        <end position="35"/>
    </location>
</feature>
<dbReference type="AlphaFoldDB" id="A0A4C1YSA3"/>
<evidence type="ECO:0000313" key="2">
    <source>
        <dbReference type="EMBL" id="GBP79018.1"/>
    </source>
</evidence>
<keyword evidence="3" id="KW-1185">Reference proteome</keyword>
<protein>
    <submittedName>
        <fullName evidence="2">Uncharacterized protein</fullName>
    </submittedName>
</protein>
<feature type="compositionally biased region" description="Basic and acidic residues" evidence="1">
    <location>
        <begin position="21"/>
        <end position="35"/>
    </location>
</feature>
<evidence type="ECO:0000256" key="1">
    <source>
        <dbReference type="SAM" id="MobiDB-lite"/>
    </source>
</evidence>
<dbReference type="Proteomes" id="UP000299102">
    <property type="component" value="Unassembled WGS sequence"/>
</dbReference>